<dbReference type="InterPro" id="IPR036097">
    <property type="entry name" value="HisK_dim/P_sf"/>
</dbReference>
<dbReference type="GO" id="GO:0000155">
    <property type="term" value="F:phosphorelay sensor kinase activity"/>
    <property type="evidence" value="ECO:0007669"/>
    <property type="project" value="InterPro"/>
</dbReference>
<evidence type="ECO:0000256" key="6">
    <source>
        <dbReference type="PROSITE-ProRule" id="PRU00169"/>
    </source>
</evidence>
<protein>
    <recommendedName>
        <fullName evidence="2">histidine kinase</fullName>
        <ecNumber evidence="2">2.7.13.3</ecNumber>
    </recommendedName>
</protein>
<organism evidence="10 11">
    <name type="scientific">Bradyrhizobium lablabi</name>
    <dbReference type="NCBI Taxonomy" id="722472"/>
    <lineage>
        <taxon>Bacteria</taxon>
        <taxon>Pseudomonadati</taxon>
        <taxon>Pseudomonadota</taxon>
        <taxon>Alphaproteobacteria</taxon>
        <taxon>Hyphomicrobiales</taxon>
        <taxon>Nitrobacteraceae</taxon>
        <taxon>Bradyrhizobium</taxon>
    </lineage>
</organism>
<dbReference type="Pfam" id="PF01590">
    <property type="entry name" value="GAF"/>
    <property type="match status" value="1"/>
</dbReference>
<dbReference type="InterPro" id="IPR005467">
    <property type="entry name" value="His_kinase_dom"/>
</dbReference>
<evidence type="ECO:0000256" key="4">
    <source>
        <dbReference type="ARBA" id="ARBA00022679"/>
    </source>
</evidence>
<dbReference type="SUPFAM" id="SSF55785">
    <property type="entry name" value="PYP-like sensor domain (PAS domain)"/>
    <property type="match status" value="3"/>
</dbReference>
<dbReference type="Gene3D" id="3.30.450.20">
    <property type="entry name" value="PAS domain"/>
    <property type="match status" value="3"/>
</dbReference>
<keyword evidence="5" id="KW-0418">Kinase</keyword>
<evidence type="ECO:0000256" key="3">
    <source>
        <dbReference type="ARBA" id="ARBA00022553"/>
    </source>
</evidence>
<feature type="domain" description="Response regulatory" evidence="8">
    <location>
        <begin position="806"/>
        <end position="922"/>
    </location>
</feature>
<dbReference type="PANTHER" id="PTHR43304">
    <property type="entry name" value="PHYTOCHROME-LIKE PROTEIN CPH1"/>
    <property type="match status" value="1"/>
</dbReference>
<feature type="modified residue" description="4-aspartylphosphate" evidence="6">
    <location>
        <position position="856"/>
    </location>
</feature>
<evidence type="ECO:0000259" key="9">
    <source>
        <dbReference type="PROSITE" id="PS50113"/>
    </source>
</evidence>
<dbReference type="InterPro" id="IPR001789">
    <property type="entry name" value="Sig_transdc_resp-reg_receiver"/>
</dbReference>
<dbReference type="InterPro" id="IPR003018">
    <property type="entry name" value="GAF"/>
</dbReference>
<dbReference type="InterPro" id="IPR011006">
    <property type="entry name" value="CheY-like_superfamily"/>
</dbReference>
<dbReference type="Pfam" id="PF00512">
    <property type="entry name" value="HisKA"/>
    <property type="match status" value="1"/>
</dbReference>
<feature type="domain" description="PAC" evidence="9">
    <location>
        <begin position="502"/>
        <end position="554"/>
    </location>
</feature>
<evidence type="ECO:0000313" key="10">
    <source>
        <dbReference type="EMBL" id="SEC44613.1"/>
    </source>
</evidence>
<keyword evidence="4" id="KW-0808">Transferase</keyword>
<dbReference type="Gene3D" id="3.30.450.40">
    <property type="match status" value="1"/>
</dbReference>
<dbReference type="InterPro" id="IPR013655">
    <property type="entry name" value="PAS_fold_3"/>
</dbReference>
<dbReference type="CDD" id="cd00130">
    <property type="entry name" value="PAS"/>
    <property type="match status" value="2"/>
</dbReference>
<dbReference type="PROSITE" id="PS50110">
    <property type="entry name" value="RESPONSE_REGULATORY"/>
    <property type="match status" value="1"/>
</dbReference>
<dbReference type="PANTHER" id="PTHR43304:SF1">
    <property type="entry name" value="PAC DOMAIN-CONTAINING PROTEIN"/>
    <property type="match status" value="1"/>
</dbReference>
<evidence type="ECO:0000256" key="1">
    <source>
        <dbReference type="ARBA" id="ARBA00000085"/>
    </source>
</evidence>
<dbReference type="InterPro" id="IPR052162">
    <property type="entry name" value="Sensor_kinase/Photoreceptor"/>
</dbReference>
<evidence type="ECO:0000256" key="5">
    <source>
        <dbReference type="ARBA" id="ARBA00022777"/>
    </source>
</evidence>
<proteinExistence type="predicted"/>
<dbReference type="RefSeq" id="WP_083387570.1">
    <property type="nucleotide sequence ID" value="NZ_FNTI01000001.1"/>
</dbReference>
<feature type="domain" description="Histidine kinase" evidence="7">
    <location>
        <begin position="567"/>
        <end position="787"/>
    </location>
</feature>
<dbReference type="SUPFAM" id="SSF55781">
    <property type="entry name" value="GAF domain-like"/>
    <property type="match status" value="1"/>
</dbReference>
<dbReference type="Gene3D" id="3.30.565.10">
    <property type="entry name" value="Histidine kinase-like ATPase, C-terminal domain"/>
    <property type="match status" value="1"/>
</dbReference>
<dbReference type="PROSITE" id="PS50113">
    <property type="entry name" value="PAC"/>
    <property type="match status" value="3"/>
</dbReference>
<feature type="domain" description="PAC" evidence="9">
    <location>
        <begin position="251"/>
        <end position="303"/>
    </location>
</feature>
<dbReference type="CDD" id="cd00082">
    <property type="entry name" value="HisKA"/>
    <property type="match status" value="1"/>
</dbReference>
<dbReference type="InterPro" id="IPR003661">
    <property type="entry name" value="HisK_dim/P_dom"/>
</dbReference>
<dbReference type="Gene3D" id="2.10.70.100">
    <property type="match status" value="1"/>
</dbReference>
<dbReference type="SUPFAM" id="SSF52172">
    <property type="entry name" value="CheY-like"/>
    <property type="match status" value="1"/>
</dbReference>
<dbReference type="OrthoDB" id="9796100at2"/>
<evidence type="ECO:0000256" key="2">
    <source>
        <dbReference type="ARBA" id="ARBA00012438"/>
    </source>
</evidence>
<dbReference type="PRINTS" id="PR00344">
    <property type="entry name" value="BCTRLSENSOR"/>
</dbReference>
<dbReference type="InterPro" id="IPR003594">
    <property type="entry name" value="HATPase_dom"/>
</dbReference>
<sequence length="934" mass="102612">MSFPIPQNEAERLKALRDLKILDGNCVPGFDALCEIARDHFRVPIAFVHFIDSDDQVLKDRCGIGASGTPCDIAFCNHTIISDDVFVVEDALKDSRFGENPLVIGEPHIRFYASVPLSLQPGLRVGSLCLVDYRPRPLNSDQRTTLRHFAALAVDTLRHRKTALVVKAQQIELGCQRSALSQTEGIAPIGHWEWEFESDRVRWSDGIYRLLGLDPERTEPSLERFLEAVHPQDLPTVKAFCTATREQKRPFDIKYKIRRPDGEIRTLLSRGEVLKEDQDRPVCAAGIVHDVTEHDAAAAVLRANEARWRLALEAGRMIAFDIDLKTGLTTLSDHGHEATGIQSGHFTDFVNLVHPEDRSVVEDALELAMRDGTPYQIEFRFFRPDGEMRWFSQAGRLTTAEPEAPQRLAGVCFDISQRKELETSLREKKAQFRDFAEVSSDWLWEMDEEFRFTRLIGDPENVLGIPTSAVIGRTRWEVAGADVSSPRWAQHIGDHKAHRPYRNFEYELPHEAGGVRHALVSGRPFFYGNGRLAGYRGTMSDNTATKVMEEQLRQAQKMEAVGQLTGGIAHDFNNLLTIILGNSELLVEAAQHHPELRGLALTVQNAAERGANLTQHLLAFGRRQTLLPEPVDLAEAIAHVSGLLRRTLGGHITLRIKVDPGVRRAYVDRTQLETALVNLALNARDAMPNGGLLTIRASDARASDERSLAEPNEAFVRISVIDSGIGMSQQVLSRAFEPFFTTKPVGKGSGLGLSMVYGFAQQSGGRVDVDSVLGKGTSISLLLPCADSVALAPEKPSSTTLNGQGRILVVEDEPDVRSFVATQLASLGYESVTAGDGNEALDRLQADPAISLLFTDLVMPNGISGVALANRAAALRPDLPVLYTSGYADDVLPAHGGVGLGVPVLCKPYRRSELALAIQAALSRSPAAQRQNGA</sequence>
<dbReference type="AlphaFoldDB" id="A0A1H4SKH4"/>
<feature type="domain" description="PAC" evidence="9">
    <location>
        <begin position="375"/>
        <end position="427"/>
    </location>
</feature>
<reference evidence="10 11" key="1">
    <citation type="submission" date="2016-10" db="EMBL/GenBank/DDBJ databases">
        <authorList>
            <person name="de Groot N.N."/>
        </authorList>
    </citation>
    <scope>NUCLEOTIDE SEQUENCE [LARGE SCALE GENOMIC DNA]</scope>
    <source>
        <strain evidence="10 11">GAS522</strain>
    </source>
</reference>
<dbReference type="InterPro" id="IPR000700">
    <property type="entry name" value="PAS-assoc_C"/>
</dbReference>
<dbReference type="Gene3D" id="3.40.50.2300">
    <property type="match status" value="1"/>
</dbReference>
<evidence type="ECO:0000259" key="7">
    <source>
        <dbReference type="PROSITE" id="PS50109"/>
    </source>
</evidence>
<dbReference type="SUPFAM" id="SSF55874">
    <property type="entry name" value="ATPase domain of HSP90 chaperone/DNA topoisomerase II/histidine kinase"/>
    <property type="match status" value="1"/>
</dbReference>
<evidence type="ECO:0000259" key="8">
    <source>
        <dbReference type="PROSITE" id="PS50110"/>
    </source>
</evidence>
<dbReference type="SMART" id="SM00388">
    <property type="entry name" value="HisKA"/>
    <property type="match status" value="1"/>
</dbReference>
<gene>
    <name evidence="10" type="ORF">SAMN05444171_1433</name>
</gene>
<dbReference type="SMART" id="SM00448">
    <property type="entry name" value="REC"/>
    <property type="match status" value="1"/>
</dbReference>
<dbReference type="Gene3D" id="1.10.287.130">
    <property type="match status" value="1"/>
</dbReference>
<dbReference type="SMART" id="SM00387">
    <property type="entry name" value="HATPase_c"/>
    <property type="match status" value="1"/>
</dbReference>
<dbReference type="InterPro" id="IPR036890">
    <property type="entry name" value="HATPase_C_sf"/>
</dbReference>
<dbReference type="SUPFAM" id="SSF47384">
    <property type="entry name" value="Homodimeric domain of signal transducing histidine kinase"/>
    <property type="match status" value="1"/>
</dbReference>
<dbReference type="InterPro" id="IPR000014">
    <property type="entry name" value="PAS"/>
</dbReference>
<dbReference type="EMBL" id="FNTI01000001">
    <property type="protein sequence ID" value="SEC44613.1"/>
    <property type="molecule type" value="Genomic_DNA"/>
</dbReference>
<keyword evidence="3 6" id="KW-0597">Phosphoprotein</keyword>
<comment type="catalytic activity">
    <reaction evidence="1">
        <text>ATP + protein L-histidine = ADP + protein N-phospho-L-histidine.</text>
        <dbReference type="EC" id="2.7.13.3"/>
    </reaction>
</comment>
<dbReference type="Pfam" id="PF00072">
    <property type="entry name" value="Response_reg"/>
    <property type="match status" value="1"/>
</dbReference>
<dbReference type="NCBIfam" id="TIGR00229">
    <property type="entry name" value="sensory_box"/>
    <property type="match status" value="2"/>
</dbReference>
<dbReference type="EC" id="2.7.13.3" evidence="2"/>
<dbReference type="InterPro" id="IPR035965">
    <property type="entry name" value="PAS-like_dom_sf"/>
</dbReference>
<dbReference type="SMART" id="SM00086">
    <property type="entry name" value="PAC"/>
    <property type="match status" value="3"/>
</dbReference>
<dbReference type="PROSITE" id="PS50109">
    <property type="entry name" value="HIS_KIN"/>
    <property type="match status" value="1"/>
</dbReference>
<dbReference type="InterPro" id="IPR004358">
    <property type="entry name" value="Sig_transdc_His_kin-like_C"/>
</dbReference>
<name>A0A1H4SKH4_9BRAD</name>
<dbReference type="Proteomes" id="UP000183208">
    <property type="component" value="Unassembled WGS sequence"/>
</dbReference>
<dbReference type="InterPro" id="IPR001610">
    <property type="entry name" value="PAC"/>
</dbReference>
<dbReference type="Pfam" id="PF02518">
    <property type="entry name" value="HATPase_c"/>
    <property type="match status" value="1"/>
</dbReference>
<evidence type="ECO:0000313" key="11">
    <source>
        <dbReference type="Proteomes" id="UP000183208"/>
    </source>
</evidence>
<dbReference type="Pfam" id="PF08447">
    <property type="entry name" value="PAS_3"/>
    <property type="match status" value="2"/>
</dbReference>
<dbReference type="InterPro" id="IPR029016">
    <property type="entry name" value="GAF-like_dom_sf"/>
</dbReference>
<accession>A0A1H4SKH4</accession>